<dbReference type="Proteomes" id="UP000000702">
    <property type="component" value="Unassembled WGS sequence"/>
</dbReference>
<dbReference type="EMBL" id="CAEQ01001969">
    <property type="protein sequence ID" value="CCD15622.1"/>
    <property type="molecule type" value="Genomic_DNA"/>
</dbReference>
<reference evidence="2" key="1">
    <citation type="submission" date="2011-07" db="EMBL/GenBank/DDBJ databases">
        <title>Divergent evolution of antigenic variation in African trypanosomes.</title>
        <authorList>
            <person name="Jackson A.P."/>
            <person name="Berry A."/>
            <person name="Allison H.C."/>
            <person name="Burton P."/>
            <person name="Anderson J."/>
            <person name="Aslett M."/>
            <person name="Brown R."/>
            <person name="Corton N."/>
            <person name="Harris D."/>
            <person name="Hauser H."/>
            <person name="Gamble J."/>
            <person name="Gilderthorp R."/>
            <person name="McQuillan J."/>
            <person name="Quail M.A."/>
            <person name="Sanders M."/>
            <person name="Van Tonder A."/>
            <person name="Ginger M.L."/>
            <person name="Donelson J.E."/>
            <person name="Field M.C."/>
            <person name="Barry J.D."/>
            <person name="Berriman M."/>
            <person name="Hertz-Fowler C."/>
        </authorList>
    </citation>
    <scope>NUCLEOTIDE SEQUENCE [LARGE SCALE GENOMIC DNA]</scope>
    <source>
        <strain evidence="2">IL3000</strain>
    </source>
</reference>
<keyword evidence="2" id="KW-1185">Reference proteome</keyword>
<sequence>MNLHPTPLQGGGVAGTIFACFPSPTASFGSNCVGLVYLDVPRTLLEKKCGEKMKFSKFNPSLSFVEVFHQSDHPWKMAVAGALAHPFVPTKDMCAPRVDPISLACYSHVSGNRVCSLQLVHFEGRGGSVEGTIFTAIC</sequence>
<name>F9WEB5_TRYCI</name>
<organism evidence="1 2">
    <name type="scientific">Trypanosoma congolense (strain IL3000)</name>
    <dbReference type="NCBI Taxonomy" id="1068625"/>
    <lineage>
        <taxon>Eukaryota</taxon>
        <taxon>Discoba</taxon>
        <taxon>Euglenozoa</taxon>
        <taxon>Kinetoplastea</taxon>
        <taxon>Metakinetoplastina</taxon>
        <taxon>Trypanosomatida</taxon>
        <taxon>Trypanosomatidae</taxon>
        <taxon>Trypanosoma</taxon>
        <taxon>Nannomonas</taxon>
    </lineage>
</organism>
<evidence type="ECO:0000313" key="2">
    <source>
        <dbReference type="Proteomes" id="UP000000702"/>
    </source>
</evidence>
<comment type="caution">
    <text evidence="1">The sequence shown here is derived from an EMBL/GenBank/DDBJ whole genome shotgun (WGS) entry which is preliminary data.</text>
</comment>
<accession>F9WEB5</accession>
<proteinExistence type="predicted"/>
<dbReference type="AlphaFoldDB" id="F9WEB5"/>
<evidence type="ECO:0000313" key="1">
    <source>
        <dbReference type="EMBL" id="CCD15622.1"/>
    </source>
</evidence>
<gene>
    <name evidence="1" type="ORF">TCIL3000_0_61050</name>
</gene>
<reference evidence="1 2" key="2">
    <citation type="journal article" date="2012" name="Proc. Natl. Acad. Sci. U.S.A.">
        <title>Antigenic diversity is generated by distinct evolutionary mechanisms in African trypanosome species.</title>
        <authorList>
            <person name="Jackson A.P."/>
            <person name="Berry A."/>
            <person name="Aslett M."/>
            <person name="Allison H.C."/>
            <person name="Burton P."/>
            <person name="Vavrova-Anderson J."/>
            <person name="Brown R."/>
            <person name="Browne H."/>
            <person name="Corton N."/>
            <person name="Hauser H."/>
            <person name="Gamble J."/>
            <person name="Gilderthorp R."/>
            <person name="Marcello L."/>
            <person name="McQuillan J."/>
            <person name="Otto T.D."/>
            <person name="Quail M.A."/>
            <person name="Sanders M.J."/>
            <person name="van Tonder A."/>
            <person name="Ginger M.L."/>
            <person name="Field M.C."/>
            <person name="Barry J.D."/>
            <person name="Hertz-Fowler C."/>
            <person name="Berriman M."/>
        </authorList>
    </citation>
    <scope>NUCLEOTIDE SEQUENCE [LARGE SCALE GENOMIC DNA]</scope>
    <source>
        <strain evidence="1 2">IL3000</strain>
    </source>
</reference>
<protein>
    <submittedName>
        <fullName evidence="1">Uncharacterized protein</fullName>
    </submittedName>
</protein>